<feature type="compositionally biased region" description="Basic and acidic residues" evidence="1">
    <location>
        <begin position="90"/>
        <end position="109"/>
    </location>
</feature>
<protein>
    <submittedName>
        <fullName evidence="2">Uncharacterized protein</fullName>
    </submittedName>
</protein>
<proteinExistence type="predicted"/>
<name>A0A8H7E5V7_9EURO</name>
<feature type="compositionally biased region" description="Polar residues" evidence="1">
    <location>
        <begin position="77"/>
        <end position="86"/>
    </location>
</feature>
<evidence type="ECO:0000256" key="1">
    <source>
        <dbReference type="SAM" id="MobiDB-lite"/>
    </source>
</evidence>
<dbReference type="Proteomes" id="UP000606974">
    <property type="component" value="Unassembled WGS sequence"/>
</dbReference>
<accession>A0A8H7E5V7</accession>
<gene>
    <name evidence="2" type="ORF">GJ744_006323</name>
</gene>
<keyword evidence="3" id="KW-1185">Reference proteome</keyword>
<reference evidence="2" key="1">
    <citation type="submission" date="2020-02" db="EMBL/GenBank/DDBJ databases">
        <authorList>
            <person name="Palmer J.M."/>
        </authorList>
    </citation>
    <scope>NUCLEOTIDE SEQUENCE</scope>
    <source>
        <strain evidence="2">EPUS1.4</strain>
        <tissue evidence="2">Thallus</tissue>
    </source>
</reference>
<feature type="region of interest" description="Disordered" evidence="1">
    <location>
        <begin position="77"/>
        <end position="115"/>
    </location>
</feature>
<evidence type="ECO:0000313" key="3">
    <source>
        <dbReference type="Proteomes" id="UP000606974"/>
    </source>
</evidence>
<evidence type="ECO:0000313" key="2">
    <source>
        <dbReference type="EMBL" id="KAF7510477.1"/>
    </source>
</evidence>
<dbReference type="AlphaFoldDB" id="A0A8H7E5V7"/>
<organism evidence="2 3">
    <name type="scientific">Endocarpon pusillum</name>
    <dbReference type="NCBI Taxonomy" id="364733"/>
    <lineage>
        <taxon>Eukaryota</taxon>
        <taxon>Fungi</taxon>
        <taxon>Dikarya</taxon>
        <taxon>Ascomycota</taxon>
        <taxon>Pezizomycotina</taxon>
        <taxon>Eurotiomycetes</taxon>
        <taxon>Chaetothyriomycetidae</taxon>
        <taxon>Verrucariales</taxon>
        <taxon>Verrucariaceae</taxon>
        <taxon>Endocarpon</taxon>
    </lineage>
</organism>
<sequence>MKAAKNTKAVSRQLLEMNPLHRGQIDHLLQEKLTREANEEVQWRCVYVSERSVVKKKKRGSHVRDVRSMDVIIARTLPSNPSSEPVTVSEPKEHRITSLIEEQNKRPLALDENPP</sequence>
<comment type="caution">
    <text evidence="2">The sequence shown here is derived from an EMBL/GenBank/DDBJ whole genome shotgun (WGS) entry which is preliminary data.</text>
</comment>
<dbReference type="EMBL" id="JAACFV010000029">
    <property type="protein sequence ID" value="KAF7510477.1"/>
    <property type="molecule type" value="Genomic_DNA"/>
</dbReference>